<dbReference type="AlphaFoldDB" id="A0A8H7BL63"/>
<sequence>MVPVGFGTRFVTVNDQQIKLQIWDTAGQESFRTITRSYYRGAAGALLDVRQHANPNTVIILIGNKSDLEGSKRQVSRKEAEQFARENDLFFMETSAKSAANVEEAFIKTAEAIHKKIQNGVIDLTSESTGIKRALTQGESSLPANSSSGSGGCC</sequence>
<dbReference type="InterPro" id="IPR050209">
    <property type="entry name" value="Rab_GTPases_membrane_traffic"/>
</dbReference>
<dbReference type="SMART" id="SM00173">
    <property type="entry name" value="RAS"/>
    <property type="match status" value="1"/>
</dbReference>
<dbReference type="PROSITE" id="PS51419">
    <property type="entry name" value="RAB"/>
    <property type="match status" value="1"/>
</dbReference>
<dbReference type="SMART" id="SM00174">
    <property type="entry name" value="RHO"/>
    <property type="match status" value="1"/>
</dbReference>
<keyword evidence="2" id="KW-1185">Reference proteome</keyword>
<dbReference type="SMART" id="SM00175">
    <property type="entry name" value="RAB"/>
    <property type="match status" value="1"/>
</dbReference>
<dbReference type="EMBL" id="JABAYA010000223">
    <property type="protein sequence ID" value="KAF7721946.1"/>
    <property type="molecule type" value="Genomic_DNA"/>
</dbReference>
<evidence type="ECO:0000313" key="2">
    <source>
        <dbReference type="Proteomes" id="UP000605846"/>
    </source>
</evidence>
<name>A0A8H7BL63_9FUNG</name>
<comment type="caution">
    <text evidence="1">The sequence shown here is derived from an EMBL/GenBank/DDBJ whole genome shotgun (WGS) entry which is preliminary data.</text>
</comment>
<dbReference type="InterPro" id="IPR027417">
    <property type="entry name" value="P-loop_NTPase"/>
</dbReference>
<dbReference type="PROSITE" id="PS51421">
    <property type="entry name" value="RAS"/>
    <property type="match status" value="1"/>
</dbReference>
<reference evidence="1" key="1">
    <citation type="submission" date="2020-01" db="EMBL/GenBank/DDBJ databases">
        <title>Genome Sequencing of Three Apophysomyces-Like Fungal Strains Confirms a Novel Fungal Genus in the Mucoromycota with divergent Burkholderia-like Endosymbiotic Bacteria.</title>
        <authorList>
            <person name="Stajich J.E."/>
            <person name="Macias A.M."/>
            <person name="Carter-House D."/>
            <person name="Lovett B."/>
            <person name="Kasson L.R."/>
            <person name="Berry K."/>
            <person name="Grigoriev I."/>
            <person name="Chang Y."/>
            <person name="Spatafora J."/>
            <person name="Kasson M.T."/>
        </authorList>
    </citation>
    <scope>NUCLEOTIDE SEQUENCE</scope>
    <source>
        <strain evidence="1">NRRL A-21654</strain>
    </source>
</reference>
<dbReference type="GO" id="GO:0005525">
    <property type="term" value="F:GTP binding"/>
    <property type="evidence" value="ECO:0007669"/>
    <property type="project" value="InterPro"/>
</dbReference>
<organism evidence="1 2">
    <name type="scientific">Apophysomyces ossiformis</name>
    <dbReference type="NCBI Taxonomy" id="679940"/>
    <lineage>
        <taxon>Eukaryota</taxon>
        <taxon>Fungi</taxon>
        <taxon>Fungi incertae sedis</taxon>
        <taxon>Mucoromycota</taxon>
        <taxon>Mucoromycotina</taxon>
        <taxon>Mucoromycetes</taxon>
        <taxon>Mucorales</taxon>
        <taxon>Mucorineae</taxon>
        <taxon>Mucoraceae</taxon>
        <taxon>Apophysomyces</taxon>
    </lineage>
</organism>
<proteinExistence type="predicted"/>
<dbReference type="Pfam" id="PF00071">
    <property type="entry name" value="Ras"/>
    <property type="match status" value="2"/>
</dbReference>
<dbReference type="PANTHER" id="PTHR47979">
    <property type="entry name" value="DRAB11-RELATED"/>
    <property type="match status" value="1"/>
</dbReference>
<gene>
    <name evidence="1" type="primary">RAB2A</name>
    <name evidence="1" type="ORF">EC973_003907</name>
</gene>
<dbReference type="Proteomes" id="UP000605846">
    <property type="component" value="Unassembled WGS sequence"/>
</dbReference>
<evidence type="ECO:0000313" key="1">
    <source>
        <dbReference type="EMBL" id="KAF7721946.1"/>
    </source>
</evidence>
<dbReference type="Gene3D" id="3.40.50.300">
    <property type="entry name" value="P-loop containing nucleotide triphosphate hydrolases"/>
    <property type="match status" value="2"/>
</dbReference>
<accession>A0A8H7BL63</accession>
<dbReference type="InterPro" id="IPR001806">
    <property type="entry name" value="Small_GTPase"/>
</dbReference>
<dbReference type="OrthoDB" id="9989112at2759"/>
<protein>
    <submittedName>
        <fullName evidence="1">Ras- protein Rab-2A</fullName>
    </submittedName>
</protein>
<dbReference type="GO" id="GO:0003924">
    <property type="term" value="F:GTPase activity"/>
    <property type="evidence" value="ECO:0007669"/>
    <property type="project" value="InterPro"/>
</dbReference>
<dbReference type="SUPFAM" id="SSF52540">
    <property type="entry name" value="P-loop containing nucleoside triphosphate hydrolases"/>
    <property type="match status" value="1"/>
</dbReference>